<dbReference type="EMBL" id="BAQB01000022">
    <property type="protein sequence ID" value="GBR47941.1"/>
    <property type="molecule type" value="Genomic_DNA"/>
</dbReference>
<gene>
    <name evidence="1" type="ORF">AA106556_1630</name>
</gene>
<evidence type="ECO:0000313" key="1">
    <source>
        <dbReference type="EMBL" id="GBR47941.1"/>
    </source>
</evidence>
<protein>
    <submittedName>
        <fullName evidence="1">Uncharacterized protein</fullName>
    </submittedName>
</protein>
<name>A0ABQ0QKG5_9PROT</name>
<dbReference type="Proteomes" id="UP001062443">
    <property type="component" value="Unassembled WGS sequence"/>
</dbReference>
<organism evidence="1 2">
    <name type="scientific">Neokomagataea tanensis NBRC 106556</name>
    <dbReference type="NCBI Taxonomy" id="1223519"/>
    <lineage>
        <taxon>Bacteria</taxon>
        <taxon>Pseudomonadati</taxon>
        <taxon>Pseudomonadota</taxon>
        <taxon>Alphaproteobacteria</taxon>
        <taxon>Acetobacterales</taxon>
        <taxon>Acetobacteraceae</taxon>
        <taxon>Neokomagataea</taxon>
    </lineage>
</organism>
<reference evidence="1" key="1">
    <citation type="submission" date="2013-04" db="EMBL/GenBank/DDBJ databases">
        <title>The genome sequencing project of 58 acetic acid bacteria.</title>
        <authorList>
            <person name="Okamoto-Kainuma A."/>
            <person name="Ishikawa M."/>
            <person name="Umino S."/>
            <person name="Koizumi Y."/>
            <person name="Shiwa Y."/>
            <person name="Yoshikawa H."/>
            <person name="Matsutani M."/>
            <person name="Matsushita K."/>
        </authorList>
    </citation>
    <scope>NUCLEOTIDE SEQUENCE</scope>
    <source>
        <strain evidence="1">NBRC 106556</strain>
    </source>
</reference>
<keyword evidence="2" id="KW-1185">Reference proteome</keyword>
<proteinExistence type="predicted"/>
<evidence type="ECO:0000313" key="2">
    <source>
        <dbReference type="Proteomes" id="UP001062443"/>
    </source>
</evidence>
<accession>A0ABQ0QKG5</accession>
<sequence>MGFEVTVEEKSFSEAMGMILIGRSPVEIGWTQRDERGMWTGGFVEENHLDYFSMFFPMPDPRAQCQTMTWSSERDVQD</sequence>
<comment type="caution">
    <text evidence="1">The sequence shown here is derived from an EMBL/GenBank/DDBJ whole genome shotgun (WGS) entry which is preliminary data.</text>
</comment>